<evidence type="ECO:0000313" key="2">
    <source>
        <dbReference type="EMBL" id="KAD4178878.1"/>
    </source>
</evidence>
<sequence>MKKSIEIPDPRWRVDLISDLLFITSQWLDNRLPNRSSRRWVNPKNQKMRRHHRREEDGVRKVGFLDFRGENTKLHLIQRECEGGGGPPESGQRRRGVHRSRSERRLVVDAGGGKEVVVMAANGGGGGGDWLREEKGVGRVFE</sequence>
<reference evidence="2 3" key="1">
    <citation type="submission" date="2019-05" db="EMBL/GenBank/DDBJ databases">
        <title>Mikania micrantha, genome provides insights into the molecular mechanism of rapid growth.</title>
        <authorList>
            <person name="Liu B."/>
        </authorList>
    </citation>
    <scope>NUCLEOTIDE SEQUENCE [LARGE SCALE GENOMIC DNA]</scope>
    <source>
        <strain evidence="2">NLD-2019</strain>
        <tissue evidence="2">Leaf</tissue>
    </source>
</reference>
<keyword evidence="3" id="KW-1185">Reference proteome</keyword>
<dbReference type="EMBL" id="SZYD01000014">
    <property type="protein sequence ID" value="KAD4178878.1"/>
    <property type="molecule type" value="Genomic_DNA"/>
</dbReference>
<name>A0A5N6MWW1_9ASTR</name>
<gene>
    <name evidence="2" type="ORF">E3N88_27469</name>
</gene>
<dbReference type="AlphaFoldDB" id="A0A5N6MWW1"/>
<feature type="compositionally biased region" description="Basic residues" evidence="1">
    <location>
        <begin position="93"/>
        <end position="102"/>
    </location>
</feature>
<proteinExistence type="predicted"/>
<evidence type="ECO:0000256" key="1">
    <source>
        <dbReference type="SAM" id="MobiDB-lite"/>
    </source>
</evidence>
<accession>A0A5N6MWW1</accession>
<protein>
    <submittedName>
        <fullName evidence="2">Uncharacterized protein</fullName>
    </submittedName>
</protein>
<feature type="region of interest" description="Disordered" evidence="1">
    <location>
        <begin position="78"/>
        <end position="103"/>
    </location>
</feature>
<dbReference type="Proteomes" id="UP000326396">
    <property type="component" value="Linkage Group LG4"/>
</dbReference>
<evidence type="ECO:0000313" key="3">
    <source>
        <dbReference type="Proteomes" id="UP000326396"/>
    </source>
</evidence>
<comment type="caution">
    <text evidence="2">The sequence shown here is derived from an EMBL/GenBank/DDBJ whole genome shotgun (WGS) entry which is preliminary data.</text>
</comment>
<organism evidence="2 3">
    <name type="scientific">Mikania micrantha</name>
    <name type="common">bitter vine</name>
    <dbReference type="NCBI Taxonomy" id="192012"/>
    <lineage>
        <taxon>Eukaryota</taxon>
        <taxon>Viridiplantae</taxon>
        <taxon>Streptophyta</taxon>
        <taxon>Embryophyta</taxon>
        <taxon>Tracheophyta</taxon>
        <taxon>Spermatophyta</taxon>
        <taxon>Magnoliopsida</taxon>
        <taxon>eudicotyledons</taxon>
        <taxon>Gunneridae</taxon>
        <taxon>Pentapetalae</taxon>
        <taxon>asterids</taxon>
        <taxon>campanulids</taxon>
        <taxon>Asterales</taxon>
        <taxon>Asteraceae</taxon>
        <taxon>Asteroideae</taxon>
        <taxon>Heliantheae alliance</taxon>
        <taxon>Eupatorieae</taxon>
        <taxon>Mikania</taxon>
    </lineage>
</organism>